<sequence>MSPATTSSRRGQARTAGWRPDSEGRCEPMKWNLRMKAAERGIWKSNELRRLLAEAGLEISAGKMSGLWTGTPTTVRLDDLDVVCLVLDCDPAELLIPEPDKAAARRRPEEAERTAGGSASVVTPRFGRPRSDPPL</sequence>
<keyword evidence="4" id="KW-1185">Reference proteome</keyword>
<feature type="compositionally biased region" description="Polar residues" evidence="1">
    <location>
        <begin position="1"/>
        <end position="10"/>
    </location>
</feature>
<comment type="caution">
    <text evidence="3">The sequence shown here is derived from an EMBL/GenBank/DDBJ whole genome shotgun (WGS) entry which is preliminary data.</text>
</comment>
<accession>A0ABP8XNA5</accession>
<dbReference type="EMBL" id="BAABHM010000016">
    <property type="protein sequence ID" value="GAA4710224.1"/>
    <property type="molecule type" value="Genomic_DNA"/>
</dbReference>
<dbReference type="Pfam" id="PF13443">
    <property type="entry name" value="HTH_26"/>
    <property type="match status" value="1"/>
</dbReference>
<reference evidence="4" key="1">
    <citation type="journal article" date="2019" name="Int. J. Syst. Evol. Microbiol.">
        <title>The Global Catalogue of Microorganisms (GCM) 10K type strain sequencing project: providing services to taxonomists for standard genome sequencing and annotation.</title>
        <authorList>
            <consortium name="The Broad Institute Genomics Platform"/>
            <consortium name="The Broad Institute Genome Sequencing Center for Infectious Disease"/>
            <person name="Wu L."/>
            <person name="Ma J."/>
        </authorList>
    </citation>
    <scope>NUCLEOTIDE SEQUENCE [LARGE SCALE GENOMIC DNA]</scope>
    <source>
        <strain evidence="4">JCM 17975</strain>
    </source>
</reference>
<protein>
    <recommendedName>
        <fullName evidence="2">HTH cro/C1-type domain-containing protein</fullName>
    </recommendedName>
</protein>
<dbReference type="InterPro" id="IPR001387">
    <property type="entry name" value="Cro/C1-type_HTH"/>
</dbReference>
<feature type="region of interest" description="Disordered" evidence="1">
    <location>
        <begin position="99"/>
        <end position="135"/>
    </location>
</feature>
<feature type="domain" description="HTH cro/C1-type" evidence="2">
    <location>
        <begin position="32"/>
        <end position="100"/>
    </location>
</feature>
<evidence type="ECO:0000313" key="4">
    <source>
        <dbReference type="Proteomes" id="UP001500843"/>
    </source>
</evidence>
<evidence type="ECO:0000313" key="3">
    <source>
        <dbReference type="EMBL" id="GAA4710224.1"/>
    </source>
</evidence>
<feature type="region of interest" description="Disordered" evidence="1">
    <location>
        <begin position="1"/>
        <end position="24"/>
    </location>
</feature>
<organism evidence="3 4">
    <name type="scientific">Promicromonospora umidemergens</name>
    <dbReference type="NCBI Taxonomy" id="629679"/>
    <lineage>
        <taxon>Bacteria</taxon>
        <taxon>Bacillati</taxon>
        <taxon>Actinomycetota</taxon>
        <taxon>Actinomycetes</taxon>
        <taxon>Micrococcales</taxon>
        <taxon>Promicromonosporaceae</taxon>
        <taxon>Promicromonospora</taxon>
    </lineage>
</organism>
<name>A0ABP8XNA5_9MICO</name>
<dbReference type="Proteomes" id="UP001500843">
    <property type="component" value="Unassembled WGS sequence"/>
</dbReference>
<evidence type="ECO:0000256" key="1">
    <source>
        <dbReference type="SAM" id="MobiDB-lite"/>
    </source>
</evidence>
<gene>
    <name evidence="3" type="ORF">GCM10023198_36260</name>
</gene>
<proteinExistence type="predicted"/>
<feature type="compositionally biased region" description="Basic and acidic residues" evidence="1">
    <location>
        <begin position="99"/>
        <end position="113"/>
    </location>
</feature>
<evidence type="ECO:0000259" key="2">
    <source>
        <dbReference type="Pfam" id="PF13443"/>
    </source>
</evidence>